<dbReference type="Gene3D" id="3.40.960.10">
    <property type="entry name" value="VSR Endonuclease"/>
    <property type="match status" value="1"/>
</dbReference>
<dbReference type="GO" id="GO:0006298">
    <property type="term" value="P:mismatch repair"/>
    <property type="evidence" value="ECO:0007669"/>
    <property type="project" value="InterPro"/>
</dbReference>
<evidence type="ECO:0000256" key="1">
    <source>
        <dbReference type="ARBA" id="ARBA00022722"/>
    </source>
</evidence>
<evidence type="ECO:0000256" key="6">
    <source>
        <dbReference type="ARBA" id="ARBA00029466"/>
    </source>
</evidence>
<dbReference type="AlphaFoldDB" id="W7J1W2"/>
<organism evidence="8 9">
    <name type="scientific">Actinokineospora spheciospongiae</name>
    <dbReference type="NCBI Taxonomy" id="909613"/>
    <lineage>
        <taxon>Bacteria</taxon>
        <taxon>Bacillati</taxon>
        <taxon>Actinomycetota</taxon>
        <taxon>Actinomycetes</taxon>
        <taxon>Pseudonocardiales</taxon>
        <taxon>Pseudonocardiaceae</taxon>
        <taxon>Actinokineospora</taxon>
    </lineage>
</organism>
<feature type="region of interest" description="Disordered" evidence="7">
    <location>
        <begin position="205"/>
        <end position="233"/>
    </location>
</feature>
<evidence type="ECO:0000256" key="4">
    <source>
        <dbReference type="ARBA" id="ARBA00022801"/>
    </source>
</evidence>
<dbReference type="GO" id="GO:0004519">
    <property type="term" value="F:endonuclease activity"/>
    <property type="evidence" value="ECO:0007669"/>
    <property type="project" value="UniProtKB-KW"/>
</dbReference>
<dbReference type="Proteomes" id="UP000019277">
    <property type="component" value="Unassembled WGS sequence"/>
</dbReference>
<dbReference type="EMBL" id="AYXG01000173">
    <property type="protein sequence ID" value="EWC60079.1"/>
    <property type="molecule type" value="Genomic_DNA"/>
</dbReference>
<keyword evidence="5" id="KW-0234">DNA repair</keyword>
<comment type="similarity">
    <text evidence="6">Belongs to the Vsr family.</text>
</comment>
<dbReference type="SUPFAM" id="SSF52980">
    <property type="entry name" value="Restriction endonuclease-like"/>
    <property type="match status" value="1"/>
</dbReference>
<keyword evidence="1" id="KW-0540">Nuclease</keyword>
<evidence type="ECO:0000256" key="3">
    <source>
        <dbReference type="ARBA" id="ARBA00022763"/>
    </source>
</evidence>
<sequence>MPDGRTATASVSLRLYSKTRRIRAYLRWSDAGKTQESYIGEVDRTSRVENLELAWSEARRSGRFKFAMLKIEGSWASSASSRAVMRANKRKDTRIELRLRTALHSRGLRYRVDAQPVKGIRRRADVVFTAARVAVFVDGCFWHGCPEHYRPASKNAVFWSAKIEGNQARDAETDRLLDEAGWRVIRVWEHEPVDDCARRIEDTVRARRGGGSDSRGGSGVQGGPPPNRKRMLA</sequence>
<dbReference type="STRING" id="909613.UO65_4645"/>
<evidence type="ECO:0000313" key="8">
    <source>
        <dbReference type="EMBL" id="EWC60079.1"/>
    </source>
</evidence>
<proteinExistence type="inferred from homology"/>
<dbReference type="NCBIfam" id="TIGR00632">
    <property type="entry name" value="vsr"/>
    <property type="match status" value="1"/>
</dbReference>
<keyword evidence="2 8" id="KW-0255">Endonuclease</keyword>
<dbReference type="PATRIC" id="fig|909613.9.peg.4647"/>
<name>W7J1W2_9PSEU</name>
<keyword evidence="4" id="KW-0378">Hydrolase</keyword>
<dbReference type="InterPro" id="IPR011335">
    <property type="entry name" value="Restrct_endonuc-II-like"/>
</dbReference>
<evidence type="ECO:0000256" key="2">
    <source>
        <dbReference type="ARBA" id="ARBA00022759"/>
    </source>
</evidence>
<dbReference type="GO" id="GO:0016787">
    <property type="term" value="F:hydrolase activity"/>
    <property type="evidence" value="ECO:0007669"/>
    <property type="project" value="UniProtKB-KW"/>
</dbReference>
<evidence type="ECO:0000256" key="7">
    <source>
        <dbReference type="SAM" id="MobiDB-lite"/>
    </source>
</evidence>
<feature type="compositionally biased region" description="Gly residues" evidence="7">
    <location>
        <begin position="209"/>
        <end position="222"/>
    </location>
</feature>
<dbReference type="Pfam" id="PF03852">
    <property type="entry name" value="Vsr"/>
    <property type="match status" value="1"/>
</dbReference>
<reference evidence="8 9" key="1">
    <citation type="journal article" date="2014" name="Genome Announc.">
        <title>Draft Genome Sequence of the Antitrypanosomally Active Sponge-Associated Bacterium Actinokineospora sp. Strain EG49.</title>
        <authorList>
            <person name="Harjes J."/>
            <person name="Ryu T."/>
            <person name="Abdelmohsen U.R."/>
            <person name="Moitinho-Silva L."/>
            <person name="Horn H."/>
            <person name="Ravasi T."/>
            <person name="Hentschel U."/>
        </authorList>
    </citation>
    <scope>NUCLEOTIDE SEQUENCE [LARGE SCALE GENOMIC DNA]</scope>
    <source>
        <strain evidence="8 9">EG49</strain>
    </source>
</reference>
<protein>
    <submittedName>
        <fullName evidence="8">Very-short-patch mismatch repair endonuclease (G-T specific)</fullName>
    </submittedName>
</protein>
<dbReference type="CDD" id="cd00221">
    <property type="entry name" value="Vsr"/>
    <property type="match status" value="1"/>
</dbReference>
<evidence type="ECO:0000256" key="5">
    <source>
        <dbReference type="ARBA" id="ARBA00023204"/>
    </source>
</evidence>
<dbReference type="InterPro" id="IPR004603">
    <property type="entry name" value="DNA_mismatch_endonuc_vsr"/>
</dbReference>
<dbReference type="eggNOG" id="COG3727">
    <property type="taxonomic scope" value="Bacteria"/>
</dbReference>
<keyword evidence="3" id="KW-0227">DNA damage</keyword>
<gene>
    <name evidence="8" type="ORF">UO65_4645</name>
</gene>
<evidence type="ECO:0000313" key="9">
    <source>
        <dbReference type="Proteomes" id="UP000019277"/>
    </source>
</evidence>
<accession>W7J1W2</accession>
<comment type="caution">
    <text evidence="8">The sequence shown here is derived from an EMBL/GenBank/DDBJ whole genome shotgun (WGS) entry which is preliminary data.</text>
</comment>
<keyword evidence="9" id="KW-1185">Reference proteome</keyword>